<feature type="region of interest" description="Disordered" evidence="5">
    <location>
        <begin position="273"/>
        <end position="298"/>
    </location>
</feature>
<dbReference type="InterPro" id="IPR017850">
    <property type="entry name" value="Alkaline_phosphatase_core_sf"/>
</dbReference>
<sequence>MFKFVFAAIFALAAFCSSNTAEGAENSPNFIVFLTDDQGWGDLGCYGHPIIQSPNLDKFASEGLRLTQCYAACSVCSPSRSAILTGRTPYRNGVWRWIPGGSIYHLRDSEITITSLLKKRGYETCHAGKWHLNGKFNSDDQPQPDDHGYDHWLATQNNASPNHMNPINYVRNGEAVGRMEGPSAVIAADEAINWLKDRKDSETPFFITVWTHEPHLPIESAPQCMKHYAEIEDEGIRQHHGNITQLDDAFGKLMSAVDDMGYRNNTVVFYTSDNGPEGNGTKGRTRGSTGGLRGRKRATHEGGIRVPGIVRWPGKIKAGSVSETPVIGSDIFPTICDVLDIPLPTDRTIDGTSLLPLFAEQSVQREQPLYWRNHLAPTEFRVGMRVGDWKIVGSDELRSFELYNIEQDWQETTDVSNKFPEKFAAMQEALIKHDAEVLAEGPDWWKLDQPKQRKKSPAVEPPLGKDTTGDFDVVRGSSVMSTDFGYRISPEAEGIALQKLDDPIVDQAIIQLKYRSTQQSGVTRNGALVLASEPTNESSFKIGTAIGMNRHVAFEGGWANVGNAASTQAVFKPDDTFEITVSIDLSESKGSAEINGTTVRFTLPSNLESVQYVGFYAKATSTEFTAPLVE</sequence>
<reference evidence="8" key="1">
    <citation type="submission" date="2021-11" db="EMBL/GenBank/DDBJ databases">
        <title>Genome sequence.</title>
        <authorList>
            <person name="Sun Q."/>
        </authorList>
    </citation>
    <scope>NUCLEOTIDE SEQUENCE</scope>
    <source>
        <strain evidence="8">JC740</strain>
    </source>
</reference>
<dbReference type="Gene3D" id="3.40.720.10">
    <property type="entry name" value="Alkaline Phosphatase, subunit A"/>
    <property type="match status" value="1"/>
</dbReference>
<dbReference type="PANTHER" id="PTHR42693">
    <property type="entry name" value="ARYLSULFATASE FAMILY MEMBER"/>
    <property type="match status" value="1"/>
</dbReference>
<evidence type="ECO:0000256" key="6">
    <source>
        <dbReference type="SAM" id="SignalP"/>
    </source>
</evidence>
<comment type="caution">
    <text evidence="8">The sequence shown here is derived from an EMBL/GenBank/DDBJ whole genome shotgun (WGS) entry which is preliminary data.</text>
</comment>
<dbReference type="InterPro" id="IPR050738">
    <property type="entry name" value="Sulfatase"/>
</dbReference>
<dbReference type="InterPro" id="IPR024607">
    <property type="entry name" value="Sulfatase_CS"/>
</dbReference>
<feature type="region of interest" description="Disordered" evidence="5">
    <location>
        <begin position="448"/>
        <end position="472"/>
    </location>
</feature>
<keyword evidence="4" id="KW-0106">Calcium</keyword>
<evidence type="ECO:0000256" key="2">
    <source>
        <dbReference type="ARBA" id="ARBA00022723"/>
    </source>
</evidence>
<name>A0ABS8NGF1_9BACT</name>
<evidence type="ECO:0000256" key="4">
    <source>
        <dbReference type="ARBA" id="ARBA00022837"/>
    </source>
</evidence>
<dbReference type="InterPro" id="IPR000917">
    <property type="entry name" value="Sulfatase_N"/>
</dbReference>
<dbReference type="EMBL" id="JAJKFW010000020">
    <property type="protein sequence ID" value="MCC9642489.1"/>
    <property type="molecule type" value="Genomic_DNA"/>
</dbReference>
<keyword evidence="6" id="KW-0732">Signal</keyword>
<evidence type="ECO:0000313" key="9">
    <source>
        <dbReference type="Proteomes" id="UP001430306"/>
    </source>
</evidence>
<organism evidence="8 9">
    <name type="scientific">Rhodopirellula halodulae</name>
    <dbReference type="NCBI Taxonomy" id="2894198"/>
    <lineage>
        <taxon>Bacteria</taxon>
        <taxon>Pseudomonadati</taxon>
        <taxon>Planctomycetota</taxon>
        <taxon>Planctomycetia</taxon>
        <taxon>Pirellulales</taxon>
        <taxon>Pirellulaceae</taxon>
        <taxon>Rhodopirellula</taxon>
    </lineage>
</organism>
<feature type="domain" description="Sulfatase N-terminal" evidence="7">
    <location>
        <begin position="28"/>
        <end position="341"/>
    </location>
</feature>
<dbReference type="PROSITE" id="PS00523">
    <property type="entry name" value="SULFATASE_1"/>
    <property type="match status" value="1"/>
</dbReference>
<gene>
    <name evidence="8" type="ORF">LOC71_09400</name>
</gene>
<feature type="chain" id="PRO_5047409853" evidence="6">
    <location>
        <begin position="24"/>
        <end position="630"/>
    </location>
</feature>
<keyword evidence="3" id="KW-0378">Hydrolase</keyword>
<keyword evidence="9" id="KW-1185">Reference proteome</keyword>
<evidence type="ECO:0000256" key="3">
    <source>
        <dbReference type="ARBA" id="ARBA00022801"/>
    </source>
</evidence>
<feature type="signal peptide" evidence="6">
    <location>
        <begin position="1"/>
        <end position="23"/>
    </location>
</feature>
<dbReference type="SUPFAM" id="SSF53649">
    <property type="entry name" value="Alkaline phosphatase-like"/>
    <property type="match status" value="1"/>
</dbReference>
<dbReference type="Pfam" id="PF00884">
    <property type="entry name" value="Sulfatase"/>
    <property type="match status" value="1"/>
</dbReference>
<accession>A0ABS8NGF1</accession>
<evidence type="ECO:0000256" key="5">
    <source>
        <dbReference type="SAM" id="MobiDB-lite"/>
    </source>
</evidence>
<dbReference type="PROSITE" id="PS00149">
    <property type="entry name" value="SULFATASE_2"/>
    <property type="match status" value="1"/>
</dbReference>
<evidence type="ECO:0000313" key="8">
    <source>
        <dbReference type="EMBL" id="MCC9642489.1"/>
    </source>
</evidence>
<proteinExistence type="inferred from homology"/>
<dbReference type="PANTHER" id="PTHR42693:SF53">
    <property type="entry name" value="ENDO-4-O-SULFATASE"/>
    <property type="match status" value="1"/>
</dbReference>
<comment type="similarity">
    <text evidence="1">Belongs to the sulfatase family.</text>
</comment>
<dbReference type="RefSeq" id="WP_230273299.1">
    <property type="nucleotide sequence ID" value="NZ_JAJKFW010000020.1"/>
</dbReference>
<protein>
    <submittedName>
        <fullName evidence="8">Sulfatase-like hydrolase/transferase</fullName>
    </submittedName>
</protein>
<dbReference type="Proteomes" id="UP001430306">
    <property type="component" value="Unassembled WGS sequence"/>
</dbReference>
<evidence type="ECO:0000256" key="1">
    <source>
        <dbReference type="ARBA" id="ARBA00008779"/>
    </source>
</evidence>
<keyword evidence="2" id="KW-0479">Metal-binding</keyword>
<evidence type="ECO:0000259" key="7">
    <source>
        <dbReference type="Pfam" id="PF00884"/>
    </source>
</evidence>
<dbReference type="Gene3D" id="3.30.1120.10">
    <property type="match status" value="1"/>
</dbReference>